<dbReference type="AlphaFoldDB" id="A0A495PTV6"/>
<gene>
    <name evidence="9" type="ORF">BC962_1656</name>
</gene>
<dbReference type="Pfam" id="PF07715">
    <property type="entry name" value="Plug"/>
    <property type="match status" value="1"/>
</dbReference>
<proteinExistence type="inferred from homology"/>
<dbReference type="InterPro" id="IPR037066">
    <property type="entry name" value="Plug_dom_sf"/>
</dbReference>
<reference evidence="9 10" key="1">
    <citation type="submission" date="2018-10" db="EMBL/GenBank/DDBJ databases">
        <title>Genomic Encyclopedia of Archaeal and Bacterial Type Strains, Phase II (KMG-II): from individual species to whole genera.</title>
        <authorList>
            <person name="Goeker M."/>
        </authorList>
    </citation>
    <scope>NUCLEOTIDE SEQUENCE [LARGE SCALE GENOMIC DNA]</scope>
    <source>
        <strain evidence="9 10">DSM 19839</strain>
    </source>
</reference>
<organism evidence="9 10">
    <name type="scientific">Gillisia mitskevichiae</name>
    <dbReference type="NCBI Taxonomy" id="270921"/>
    <lineage>
        <taxon>Bacteria</taxon>
        <taxon>Pseudomonadati</taxon>
        <taxon>Bacteroidota</taxon>
        <taxon>Flavobacteriia</taxon>
        <taxon>Flavobacteriales</taxon>
        <taxon>Flavobacteriaceae</taxon>
        <taxon>Gillisia</taxon>
    </lineage>
</organism>
<dbReference type="Gene3D" id="2.40.170.20">
    <property type="entry name" value="TonB-dependent receptor, beta-barrel domain"/>
    <property type="match status" value="1"/>
</dbReference>
<keyword evidence="3 7" id="KW-1134">Transmembrane beta strand</keyword>
<dbReference type="InterPro" id="IPR008969">
    <property type="entry name" value="CarboxyPept-like_regulatory"/>
</dbReference>
<comment type="caution">
    <text evidence="9">The sequence shown here is derived from an EMBL/GenBank/DDBJ whole genome shotgun (WGS) entry which is preliminary data.</text>
</comment>
<dbReference type="Proteomes" id="UP000276282">
    <property type="component" value="Unassembled WGS sequence"/>
</dbReference>
<comment type="similarity">
    <text evidence="7">Belongs to the TonB-dependent receptor family.</text>
</comment>
<accession>A0A495PTV6</accession>
<keyword evidence="10" id="KW-1185">Reference proteome</keyword>
<evidence type="ECO:0000256" key="5">
    <source>
        <dbReference type="ARBA" id="ARBA00023136"/>
    </source>
</evidence>
<keyword evidence="4 7" id="KW-0812">Transmembrane</keyword>
<dbReference type="Pfam" id="PF13715">
    <property type="entry name" value="CarbopepD_reg_2"/>
    <property type="match status" value="1"/>
</dbReference>
<dbReference type="EMBL" id="RBLG01000002">
    <property type="protein sequence ID" value="RKS53406.1"/>
    <property type="molecule type" value="Genomic_DNA"/>
</dbReference>
<dbReference type="OrthoDB" id="99480at2"/>
<dbReference type="InterPro" id="IPR039426">
    <property type="entry name" value="TonB-dep_rcpt-like"/>
</dbReference>
<evidence type="ECO:0000256" key="1">
    <source>
        <dbReference type="ARBA" id="ARBA00004571"/>
    </source>
</evidence>
<keyword evidence="5 7" id="KW-0472">Membrane</keyword>
<dbReference type="GO" id="GO:0044718">
    <property type="term" value="P:siderophore transmembrane transport"/>
    <property type="evidence" value="ECO:0007669"/>
    <property type="project" value="TreeGrafter"/>
</dbReference>
<dbReference type="SUPFAM" id="SSF56935">
    <property type="entry name" value="Porins"/>
    <property type="match status" value="1"/>
</dbReference>
<dbReference type="PANTHER" id="PTHR30069:SF36">
    <property type="entry name" value="BLL6948 PROTEIN"/>
    <property type="match status" value="1"/>
</dbReference>
<protein>
    <submittedName>
        <fullName evidence="9">Outer membrane receptor protein involved in Fe transport</fullName>
    </submittedName>
</protein>
<evidence type="ECO:0000256" key="6">
    <source>
        <dbReference type="ARBA" id="ARBA00023237"/>
    </source>
</evidence>
<evidence type="ECO:0000256" key="7">
    <source>
        <dbReference type="PROSITE-ProRule" id="PRU01360"/>
    </source>
</evidence>
<dbReference type="SUPFAM" id="SSF49464">
    <property type="entry name" value="Carboxypeptidase regulatory domain-like"/>
    <property type="match status" value="1"/>
</dbReference>
<dbReference type="GO" id="GO:0009279">
    <property type="term" value="C:cell outer membrane"/>
    <property type="evidence" value="ECO:0007669"/>
    <property type="project" value="UniProtKB-SubCell"/>
</dbReference>
<evidence type="ECO:0000259" key="8">
    <source>
        <dbReference type="Pfam" id="PF07715"/>
    </source>
</evidence>
<evidence type="ECO:0000313" key="10">
    <source>
        <dbReference type="Proteomes" id="UP000276282"/>
    </source>
</evidence>
<dbReference type="GO" id="GO:0015344">
    <property type="term" value="F:siderophore uptake transmembrane transporter activity"/>
    <property type="evidence" value="ECO:0007669"/>
    <property type="project" value="TreeGrafter"/>
</dbReference>
<sequence length="742" mass="83137">MKYIITIFIILFTHVLFAQKIEGIVVSSNNQPLENVAIFNKNTGQHSHSDASGSFNLSKSNLKDSVYFSNLGYKTKLAIISAENIDQPFTLVMEESSISLEQVVLVSEVNALSRLMEIDIQTNPVKSSQEILRKVPGLIIGQHAGGGKAEQIFLRGFDVDHGTDIAISVDGLPVNMVSHAHGQGYADLHFVIPETIENLNFGKGPFYSDKGNFNTAGYINLQLKKDLDKNLISLEAGQFNSKRLVSMFKLVESGNSKAYVASELSLSDGPFDSPQNFNRINIIGRYNYNLIGDQELTITASHFQSKWDASGQIPQRAIDQNLIGRFGAIDDTEGGNTSRSNLLINHFKRIDGNSVIKSKAFISQYDFELYSNFTFFLEDPVNGDQIRQKENRVLIGAESVFERKNIDLGSNGELEYASGIGFRYDKVNDVELSSTLNRQTTLNQISYGDIDEVNTYAFLNTKFKLGKWTLNPALRLDYFKFDYLNKITPTYNNQSETKFAFSPKLNTIYSVNRDWQLFLKSGIGFHSNDARVVVANDGRSILPAAYGLDFGTIFKPVQKLALNAALWSLFLDQEFVYVGDAGIVEPSGKTRRLGIELGARYQARDWLYLYTDVNYTYARSTEQTKGQDFIPLSPSFTSSGGIGINDLNGFSGGLTYRFVDNRPANEDNSIVAEGYFITDLNVSYNWKNWSYGIIVENIFNTEWNETQFATESRLFNESAPVEEIHFTPGTPFFLRGKLAVTF</sequence>
<keyword evidence="6 7" id="KW-0998">Cell outer membrane</keyword>
<dbReference type="RefSeq" id="WP_121345502.1">
    <property type="nucleotide sequence ID" value="NZ_RBLG01000002.1"/>
</dbReference>
<keyword evidence="9" id="KW-0675">Receptor</keyword>
<evidence type="ECO:0000256" key="3">
    <source>
        <dbReference type="ARBA" id="ARBA00022452"/>
    </source>
</evidence>
<keyword evidence="2 7" id="KW-0813">Transport</keyword>
<name>A0A495PTV6_9FLAO</name>
<dbReference type="PANTHER" id="PTHR30069">
    <property type="entry name" value="TONB-DEPENDENT OUTER MEMBRANE RECEPTOR"/>
    <property type="match status" value="1"/>
</dbReference>
<comment type="subcellular location">
    <subcellularLocation>
        <location evidence="1 7">Cell outer membrane</location>
        <topology evidence="1 7">Multi-pass membrane protein</topology>
    </subcellularLocation>
</comment>
<feature type="domain" description="TonB-dependent receptor plug" evidence="8">
    <location>
        <begin position="119"/>
        <end position="217"/>
    </location>
</feature>
<evidence type="ECO:0000256" key="4">
    <source>
        <dbReference type="ARBA" id="ARBA00022692"/>
    </source>
</evidence>
<dbReference type="InterPro" id="IPR012910">
    <property type="entry name" value="Plug_dom"/>
</dbReference>
<dbReference type="Gene3D" id="2.170.130.10">
    <property type="entry name" value="TonB-dependent receptor, plug domain"/>
    <property type="match status" value="1"/>
</dbReference>
<dbReference type="PROSITE" id="PS52016">
    <property type="entry name" value="TONB_DEPENDENT_REC_3"/>
    <property type="match status" value="1"/>
</dbReference>
<dbReference type="InterPro" id="IPR036942">
    <property type="entry name" value="Beta-barrel_TonB_sf"/>
</dbReference>
<evidence type="ECO:0000256" key="2">
    <source>
        <dbReference type="ARBA" id="ARBA00022448"/>
    </source>
</evidence>
<evidence type="ECO:0000313" key="9">
    <source>
        <dbReference type="EMBL" id="RKS53406.1"/>
    </source>
</evidence>